<dbReference type="AlphaFoldDB" id="A0A1H8WZP7"/>
<dbReference type="EMBL" id="FOEF01000006">
    <property type="protein sequence ID" value="SEP33071.1"/>
    <property type="molecule type" value="Genomic_DNA"/>
</dbReference>
<evidence type="ECO:0000256" key="2">
    <source>
        <dbReference type="ARBA" id="ARBA00022475"/>
    </source>
</evidence>
<dbReference type="Gene3D" id="1.20.1250.20">
    <property type="entry name" value="MFS general substrate transporter like domains"/>
    <property type="match status" value="1"/>
</dbReference>
<dbReference type="PANTHER" id="PTHR23513:SF11">
    <property type="entry name" value="STAPHYLOFERRIN A TRANSPORTER"/>
    <property type="match status" value="1"/>
</dbReference>
<keyword evidence="3 6" id="KW-0812">Transmembrane</keyword>
<dbReference type="SUPFAM" id="SSF103473">
    <property type="entry name" value="MFS general substrate transporter"/>
    <property type="match status" value="1"/>
</dbReference>
<feature type="transmembrane region" description="Helical" evidence="6">
    <location>
        <begin position="157"/>
        <end position="175"/>
    </location>
</feature>
<dbReference type="InterPro" id="IPR011701">
    <property type="entry name" value="MFS"/>
</dbReference>
<keyword evidence="2" id="KW-1003">Cell membrane</keyword>
<dbReference type="CDD" id="cd06173">
    <property type="entry name" value="MFS_MefA_like"/>
    <property type="match status" value="1"/>
</dbReference>
<reference evidence="7 8" key="1">
    <citation type="submission" date="2016-10" db="EMBL/GenBank/DDBJ databases">
        <authorList>
            <person name="de Groot N.N."/>
        </authorList>
    </citation>
    <scope>NUCLEOTIDE SEQUENCE [LARGE SCALE GENOMIC DNA]</scope>
    <source>
        <strain evidence="7 8">DSM 44993</strain>
    </source>
</reference>
<feature type="transmembrane region" description="Helical" evidence="6">
    <location>
        <begin position="352"/>
        <end position="374"/>
    </location>
</feature>
<protein>
    <submittedName>
        <fullName evidence="7">Predicted arabinose efflux permease, MFS family</fullName>
    </submittedName>
</protein>
<name>A0A1H8WZP7_9PSEU</name>
<feature type="transmembrane region" description="Helical" evidence="6">
    <location>
        <begin position="206"/>
        <end position="229"/>
    </location>
</feature>
<dbReference type="RefSeq" id="WP_245787338.1">
    <property type="nucleotide sequence ID" value="NZ_FOEF01000006.1"/>
</dbReference>
<dbReference type="GO" id="GO:0005886">
    <property type="term" value="C:plasma membrane"/>
    <property type="evidence" value="ECO:0007669"/>
    <property type="project" value="UniProtKB-SubCell"/>
</dbReference>
<feature type="transmembrane region" description="Helical" evidence="6">
    <location>
        <begin position="33"/>
        <end position="55"/>
    </location>
</feature>
<accession>A0A1H8WZP7</accession>
<dbReference type="InterPro" id="IPR036259">
    <property type="entry name" value="MFS_trans_sf"/>
</dbReference>
<gene>
    <name evidence="7" type="ORF">SAMN04489732_10698</name>
</gene>
<feature type="transmembrane region" description="Helical" evidence="6">
    <location>
        <begin position="268"/>
        <end position="301"/>
    </location>
</feature>
<evidence type="ECO:0000256" key="6">
    <source>
        <dbReference type="SAM" id="Phobius"/>
    </source>
</evidence>
<dbReference type="STRING" id="394193.SAMN04489732_10698"/>
<keyword evidence="5 6" id="KW-0472">Membrane</keyword>
<proteinExistence type="predicted"/>
<keyword evidence="4 6" id="KW-1133">Transmembrane helix</keyword>
<keyword evidence="8" id="KW-1185">Reference proteome</keyword>
<evidence type="ECO:0000256" key="5">
    <source>
        <dbReference type="ARBA" id="ARBA00023136"/>
    </source>
</evidence>
<dbReference type="Proteomes" id="UP000198582">
    <property type="component" value="Unassembled WGS sequence"/>
</dbReference>
<evidence type="ECO:0000256" key="4">
    <source>
        <dbReference type="ARBA" id="ARBA00022989"/>
    </source>
</evidence>
<evidence type="ECO:0000313" key="7">
    <source>
        <dbReference type="EMBL" id="SEP33071.1"/>
    </source>
</evidence>
<evidence type="ECO:0000256" key="3">
    <source>
        <dbReference type="ARBA" id="ARBA00022692"/>
    </source>
</evidence>
<feature type="transmembrane region" description="Helical" evidence="6">
    <location>
        <begin position="235"/>
        <end position="256"/>
    </location>
</feature>
<evidence type="ECO:0000313" key="8">
    <source>
        <dbReference type="Proteomes" id="UP000198582"/>
    </source>
</evidence>
<comment type="subcellular location">
    <subcellularLocation>
        <location evidence="1">Cell membrane</location>
        <topology evidence="1">Multi-pass membrane protein</topology>
    </subcellularLocation>
</comment>
<evidence type="ECO:0000256" key="1">
    <source>
        <dbReference type="ARBA" id="ARBA00004651"/>
    </source>
</evidence>
<organism evidence="7 8">
    <name type="scientific">Amycolatopsis saalfeldensis</name>
    <dbReference type="NCBI Taxonomy" id="394193"/>
    <lineage>
        <taxon>Bacteria</taxon>
        <taxon>Bacillati</taxon>
        <taxon>Actinomycetota</taxon>
        <taxon>Actinomycetes</taxon>
        <taxon>Pseudonocardiales</taxon>
        <taxon>Pseudonocardiaceae</taxon>
        <taxon>Amycolatopsis</taxon>
    </lineage>
</organism>
<dbReference type="GO" id="GO:0022857">
    <property type="term" value="F:transmembrane transporter activity"/>
    <property type="evidence" value="ECO:0007669"/>
    <property type="project" value="InterPro"/>
</dbReference>
<feature type="transmembrane region" description="Helical" evidence="6">
    <location>
        <begin position="67"/>
        <end position="86"/>
    </location>
</feature>
<feature type="transmembrane region" description="Helical" evidence="6">
    <location>
        <begin position="92"/>
        <end position="112"/>
    </location>
</feature>
<dbReference type="PANTHER" id="PTHR23513">
    <property type="entry name" value="INTEGRAL MEMBRANE EFFLUX PROTEIN-RELATED"/>
    <property type="match status" value="1"/>
</dbReference>
<dbReference type="Pfam" id="PF07690">
    <property type="entry name" value="MFS_1"/>
    <property type="match status" value="1"/>
</dbReference>
<sequence>MLSRYLVGATAARSGDESSGPALLLLGLSSSTAVTGSALLAGLTIAAAFGGPLLGAVLDRSRSPGRVLAAALAGYAAGLALITVLFGRVPFALVLVTAALAGLLNPAVAGGWTAQLPALVPPERLPRASTLDAMTFTAASLAGPGLAGLLANLAGAPAALTVASVLVAAAVPVAWRLPRRAERPRNPRKPTAAALFLVRNHPLRRATVTTTLSYAGIGMAMVCYPVLGLHRLGGAGYGTLLLAAMAVASLLANGLLTRRPLPGPPDTAVLLSTVVLGAGFLATAAAPNAILLVAAATLIGFGEGPQLSAVFAVRHREAPADVRAQVFTTAASVKIAGMAAGTAVAGPLAGQSPAACLCVAAGLQLAAAIGYLVCSPGTGKRDGPRTRRPSPARGA</sequence>